<reference evidence="4 5" key="1">
    <citation type="journal article" date="2024" name="Nat. Commun.">
        <title>Phylogenomics reveals the evolutionary origins of lichenization in chlorophyte algae.</title>
        <authorList>
            <person name="Puginier C."/>
            <person name="Libourel C."/>
            <person name="Otte J."/>
            <person name="Skaloud P."/>
            <person name="Haon M."/>
            <person name="Grisel S."/>
            <person name="Petersen M."/>
            <person name="Berrin J.G."/>
            <person name="Delaux P.M."/>
            <person name="Dal Grande F."/>
            <person name="Keller J."/>
        </authorList>
    </citation>
    <scope>NUCLEOTIDE SEQUENCE [LARGE SCALE GENOMIC DNA]</scope>
    <source>
        <strain evidence="4 5">SAG 245.80</strain>
    </source>
</reference>
<evidence type="ECO:0000313" key="4">
    <source>
        <dbReference type="EMBL" id="KAK9821753.1"/>
    </source>
</evidence>
<dbReference type="PANTHER" id="PTHR42887:SF2">
    <property type="entry name" value="OS12G0638800 PROTEIN"/>
    <property type="match status" value="1"/>
</dbReference>
<protein>
    <recommendedName>
        <fullName evidence="6">Aminoacetone oxidase family FAD-binding enzyme</fullName>
    </recommendedName>
</protein>
<dbReference type="Proteomes" id="UP001445335">
    <property type="component" value="Unassembled WGS sequence"/>
</dbReference>
<dbReference type="Pfam" id="PF03486">
    <property type="entry name" value="HI0933_like"/>
    <property type="match status" value="1"/>
</dbReference>
<dbReference type="SUPFAM" id="SSF51905">
    <property type="entry name" value="FAD/NAD(P)-binding domain"/>
    <property type="match status" value="1"/>
</dbReference>
<dbReference type="InterPro" id="IPR004792">
    <property type="entry name" value="BaiN-like"/>
</dbReference>
<gene>
    <name evidence="4" type="ORF">WJX81_003628</name>
</gene>
<dbReference type="PANTHER" id="PTHR42887">
    <property type="entry name" value="OS12G0638800 PROTEIN"/>
    <property type="match status" value="1"/>
</dbReference>
<name>A0AAW1QJS8_9CHLO</name>
<dbReference type="Pfam" id="PF22780">
    <property type="entry name" value="HI0933_like_1st"/>
    <property type="match status" value="1"/>
</dbReference>
<evidence type="ECO:0008006" key="6">
    <source>
        <dbReference type="Google" id="ProtNLM"/>
    </source>
</evidence>
<accession>A0AAW1QJS8</accession>
<dbReference type="Gene3D" id="2.40.30.10">
    <property type="entry name" value="Translation factors"/>
    <property type="match status" value="1"/>
</dbReference>
<sequence>MRHAGKKIIVSGGSRCNVLPEEVDLQTDFVTESKPAALRAVFASWSLEECRHWLEQDVGLPLALEAETRKFFPANGSERAADRVVLALGGSSFPKMGTDGTGFRVLRALGHTLRPPYPALTPLKGAHPAGSQLAGLAAYEAQLESVPVRTPDGDSATPGGGGGGGRRKRGARRAARRSLLFTHRGFSGPGVLDLSHTFTMAAERGGAPPELRVAWTPDGAAAWDTRLQAPAGAESVAARLRRGGVPARLADALCSEIGLEGGARMAALRREQRIALVRALTAYALPIAGHEGYAKAEVTGGGLPLDEVDCSTLESRLRPGLFVCGELLDVFGRIGGFNFYWAWVTGRLAGLAAGKPLARGVQEDMMMQRDISNKPSYPL</sequence>
<dbReference type="InterPro" id="IPR055178">
    <property type="entry name" value="RsdA/BaiN/AoA(So)-like_dom"/>
</dbReference>
<comment type="caution">
    <text evidence="4">The sequence shown here is derived from an EMBL/GenBank/DDBJ whole genome shotgun (WGS) entry which is preliminary data.</text>
</comment>
<feature type="domain" description="RsdA/BaiN/AoA(So)-like insert" evidence="3">
    <location>
        <begin position="172"/>
        <end position="298"/>
    </location>
</feature>
<dbReference type="InterPro" id="IPR057661">
    <property type="entry name" value="RsdA/BaiN/AoA(So)_Rossmann"/>
</dbReference>
<dbReference type="Gene3D" id="3.50.50.60">
    <property type="entry name" value="FAD/NAD(P)-binding domain"/>
    <property type="match status" value="2"/>
</dbReference>
<feature type="domain" description="RsdA/BaiN/AoA(So)-like Rossmann fold-like" evidence="2">
    <location>
        <begin position="75"/>
        <end position="350"/>
    </location>
</feature>
<evidence type="ECO:0000256" key="1">
    <source>
        <dbReference type="SAM" id="MobiDB-lite"/>
    </source>
</evidence>
<proteinExistence type="predicted"/>
<evidence type="ECO:0000259" key="2">
    <source>
        <dbReference type="Pfam" id="PF03486"/>
    </source>
</evidence>
<evidence type="ECO:0000313" key="5">
    <source>
        <dbReference type="Proteomes" id="UP001445335"/>
    </source>
</evidence>
<feature type="region of interest" description="Disordered" evidence="1">
    <location>
        <begin position="147"/>
        <end position="174"/>
    </location>
</feature>
<dbReference type="SUPFAM" id="SSF160996">
    <property type="entry name" value="HI0933 insert domain-like"/>
    <property type="match status" value="1"/>
</dbReference>
<dbReference type="AlphaFoldDB" id="A0AAW1QJS8"/>
<feature type="compositionally biased region" description="Basic residues" evidence="1">
    <location>
        <begin position="165"/>
        <end position="174"/>
    </location>
</feature>
<evidence type="ECO:0000259" key="3">
    <source>
        <dbReference type="Pfam" id="PF22780"/>
    </source>
</evidence>
<keyword evidence="5" id="KW-1185">Reference proteome</keyword>
<dbReference type="InterPro" id="IPR036188">
    <property type="entry name" value="FAD/NAD-bd_sf"/>
</dbReference>
<organism evidence="4 5">
    <name type="scientific">Elliptochloris bilobata</name>
    <dbReference type="NCBI Taxonomy" id="381761"/>
    <lineage>
        <taxon>Eukaryota</taxon>
        <taxon>Viridiplantae</taxon>
        <taxon>Chlorophyta</taxon>
        <taxon>core chlorophytes</taxon>
        <taxon>Trebouxiophyceae</taxon>
        <taxon>Trebouxiophyceae incertae sedis</taxon>
        <taxon>Elliptochloris clade</taxon>
        <taxon>Elliptochloris</taxon>
    </lineage>
</organism>
<dbReference type="EMBL" id="JALJOU010000097">
    <property type="protein sequence ID" value="KAK9821753.1"/>
    <property type="molecule type" value="Genomic_DNA"/>
</dbReference>